<gene>
    <name evidence="1" type="ORF">HOLleu_39402</name>
</gene>
<protein>
    <submittedName>
        <fullName evidence="1">Uncharacterized protein</fullName>
    </submittedName>
</protein>
<dbReference type="PANTHER" id="PTHR47510:SF3">
    <property type="entry name" value="ENDO_EXONUCLEASE_PHOSPHATASE DOMAIN-CONTAINING PROTEIN"/>
    <property type="match status" value="1"/>
</dbReference>
<dbReference type="Proteomes" id="UP001152320">
    <property type="component" value="Chromosome 21"/>
</dbReference>
<name>A0A9Q0YFY0_HOLLE</name>
<proteinExistence type="predicted"/>
<organism evidence="1 2">
    <name type="scientific">Holothuria leucospilota</name>
    <name type="common">Black long sea cucumber</name>
    <name type="synonym">Mertensiothuria leucospilota</name>
    <dbReference type="NCBI Taxonomy" id="206669"/>
    <lineage>
        <taxon>Eukaryota</taxon>
        <taxon>Metazoa</taxon>
        <taxon>Echinodermata</taxon>
        <taxon>Eleutherozoa</taxon>
        <taxon>Echinozoa</taxon>
        <taxon>Holothuroidea</taxon>
        <taxon>Aspidochirotacea</taxon>
        <taxon>Aspidochirotida</taxon>
        <taxon>Holothuriidae</taxon>
        <taxon>Holothuria</taxon>
    </lineage>
</organism>
<sequence>MGVDLSVITYVAKNWSVCHPKVCCTISNQNIELLAIRARPRYLPSEISNLNTINVYTRPSSNFSSVDKELKLAVTKLQKENPCSFFIKAGDINRERIGIIETMNFKNLVNFCTYPQSNSILDAVYLKGDYYSAKKRHPISTSDHCSILLVPKYTEKLRAKSNQKRRAQRDLSSDNIKVMQEMIETTNWNVLRESCDDLNELTKVISCYIGFIVDVCIPTKRVAPPDMMKRIPPDNRIKQLEKDKEKAIADGKKSLRNRIQGYKGPLISTYMK</sequence>
<dbReference type="PANTHER" id="PTHR47510">
    <property type="entry name" value="REVERSE TRANSCRIPTASE DOMAIN-CONTAINING PROTEIN"/>
    <property type="match status" value="1"/>
</dbReference>
<evidence type="ECO:0000313" key="1">
    <source>
        <dbReference type="EMBL" id="KAJ8022028.1"/>
    </source>
</evidence>
<comment type="caution">
    <text evidence="1">The sequence shown here is derived from an EMBL/GenBank/DDBJ whole genome shotgun (WGS) entry which is preliminary data.</text>
</comment>
<reference evidence="1" key="1">
    <citation type="submission" date="2021-10" db="EMBL/GenBank/DDBJ databases">
        <title>Tropical sea cucumber genome reveals ecological adaptation and Cuvierian tubules defense mechanism.</title>
        <authorList>
            <person name="Chen T."/>
        </authorList>
    </citation>
    <scope>NUCLEOTIDE SEQUENCE</scope>
    <source>
        <strain evidence="1">Nanhai2018</strain>
        <tissue evidence="1">Muscle</tissue>
    </source>
</reference>
<keyword evidence="2" id="KW-1185">Reference proteome</keyword>
<accession>A0A9Q0YFY0</accession>
<evidence type="ECO:0000313" key="2">
    <source>
        <dbReference type="Proteomes" id="UP001152320"/>
    </source>
</evidence>
<dbReference type="AlphaFoldDB" id="A0A9Q0YFY0"/>
<dbReference type="OrthoDB" id="8964826at2759"/>
<dbReference type="EMBL" id="JAIZAY010000021">
    <property type="protein sequence ID" value="KAJ8022028.1"/>
    <property type="molecule type" value="Genomic_DNA"/>
</dbReference>